<dbReference type="AlphaFoldDB" id="A0A238C5N7"/>
<dbReference type="Proteomes" id="UP000242913">
    <property type="component" value="Unassembled WGS sequence"/>
</dbReference>
<evidence type="ECO:0000313" key="2">
    <source>
        <dbReference type="Proteomes" id="UP000242913"/>
    </source>
</evidence>
<reference evidence="1 2" key="1">
    <citation type="submission" date="2015-12" db="EMBL/GenBank/DDBJ databases">
        <title>Draft genome of the nematode, Onchocerca flexuosa.</title>
        <authorList>
            <person name="Mitreva M."/>
        </authorList>
    </citation>
    <scope>NUCLEOTIDE SEQUENCE [LARGE SCALE GENOMIC DNA]</scope>
    <source>
        <strain evidence="1">Red Deer</strain>
    </source>
</reference>
<keyword evidence="2" id="KW-1185">Reference proteome</keyword>
<dbReference type="EMBL" id="KZ269977">
    <property type="protein sequence ID" value="OZC12779.1"/>
    <property type="molecule type" value="Genomic_DNA"/>
</dbReference>
<dbReference type="OrthoDB" id="5865927at2759"/>
<evidence type="ECO:0000313" key="1">
    <source>
        <dbReference type="EMBL" id="OZC12779.1"/>
    </source>
</evidence>
<accession>A0A238C5N7</accession>
<gene>
    <name evidence="1" type="ORF">X798_00413</name>
</gene>
<protein>
    <submittedName>
        <fullName evidence="1">Uncharacterized protein</fullName>
    </submittedName>
</protein>
<sequence length="101" mass="12061">MIAQKLAQLNESTNRWRYQRSHEVSVPETRGILSERKSALLEKQDKEKSENIFLNLMFELHASTPNDNNNDIFRLIKNEGLFLQRQLLFHYYMLLFFAKSL</sequence>
<name>A0A238C5N7_9BILA</name>
<organism evidence="1 2">
    <name type="scientific">Onchocerca flexuosa</name>
    <dbReference type="NCBI Taxonomy" id="387005"/>
    <lineage>
        <taxon>Eukaryota</taxon>
        <taxon>Metazoa</taxon>
        <taxon>Ecdysozoa</taxon>
        <taxon>Nematoda</taxon>
        <taxon>Chromadorea</taxon>
        <taxon>Rhabditida</taxon>
        <taxon>Spirurina</taxon>
        <taxon>Spiruromorpha</taxon>
        <taxon>Filarioidea</taxon>
        <taxon>Onchocercidae</taxon>
        <taxon>Onchocerca</taxon>
    </lineage>
</organism>
<proteinExistence type="predicted"/>